<dbReference type="InterPro" id="IPR037143">
    <property type="entry name" value="4-PPantetheinyl_Trfase_dom_sf"/>
</dbReference>
<reference evidence="3 4" key="1">
    <citation type="submission" date="2020-04" db="EMBL/GenBank/DDBJ databases">
        <title>Genome sequencing of novel species.</title>
        <authorList>
            <person name="Heo J."/>
            <person name="Kim S.-J."/>
            <person name="Kim J.-S."/>
            <person name="Hong S.-B."/>
            <person name="Kwon S.-W."/>
        </authorList>
    </citation>
    <scope>NUCLEOTIDE SEQUENCE [LARGE SCALE GENOMIC DNA]</scope>
    <source>
        <strain evidence="3 4">GN2-R2</strain>
    </source>
</reference>
<keyword evidence="1 3" id="KW-0808">Transferase</keyword>
<evidence type="ECO:0000256" key="1">
    <source>
        <dbReference type="ARBA" id="ARBA00022679"/>
    </source>
</evidence>
<evidence type="ECO:0000313" key="4">
    <source>
        <dbReference type="Proteomes" id="UP000502415"/>
    </source>
</evidence>
<dbReference type="AlphaFoldDB" id="A0A7Z2ZTT8"/>
<gene>
    <name evidence="3" type="ORF">HH212_17600</name>
</gene>
<dbReference type="InterPro" id="IPR008278">
    <property type="entry name" value="4-PPantetheinyl_Trfase_dom"/>
</dbReference>
<evidence type="ECO:0000313" key="3">
    <source>
        <dbReference type="EMBL" id="QJE01615.1"/>
    </source>
</evidence>
<dbReference type="RefSeq" id="WP_170203654.1">
    <property type="nucleotide sequence ID" value="NZ_CP051685.1"/>
</dbReference>
<dbReference type="KEGG" id="mfy:HH212_17600"/>
<dbReference type="Gene3D" id="3.90.470.20">
    <property type="entry name" value="4'-phosphopantetheinyl transferase domain"/>
    <property type="match status" value="2"/>
</dbReference>
<dbReference type="EMBL" id="CP051685">
    <property type="protein sequence ID" value="QJE01615.1"/>
    <property type="molecule type" value="Genomic_DNA"/>
</dbReference>
<proteinExistence type="predicted"/>
<evidence type="ECO:0000259" key="2">
    <source>
        <dbReference type="Pfam" id="PF01648"/>
    </source>
</evidence>
<dbReference type="GO" id="GO:0000287">
    <property type="term" value="F:magnesium ion binding"/>
    <property type="evidence" value="ECO:0007669"/>
    <property type="project" value="InterPro"/>
</dbReference>
<dbReference type="Proteomes" id="UP000502415">
    <property type="component" value="Chromosome"/>
</dbReference>
<feature type="domain" description="4'-phosphopantetheinyl transferase" evidence="2">
    <location>
        <begin position="144"/>
        <end position="212"/>
    </location>
</feature>
<name>A0A7Z2ZTT8_9BURK</name>
<sequence length="237" mass="24353">MTPVGVHWWEAQRGFAPDLPGSDPLFPIEGRSRDAAAAPAVAPGALVIGVRGRDAGRNAARHAIRQALGAALARLTGLAPARIVLRTLPGQAPHALLDPDGDGGRRRVALSISHDGDLSLAAIRTTQAGGNARGGVGNGAGSGGVGIDLMRSAAIPDWRAVAHDYLGPDAARRLAGLPDAQRPMALARAWSEREARLKCLGLPLAEWDGADARRIDAAIACLPLDVPAPYCGALALG</sequence>
<dbReference type="GO" id="GO:0008897">
    <property type="term" value="F:holo-[acyl-carrier-protein] synthase activity"/>
    <property type="evidence" value="ECO:0007669"/>
    <property type="project" value="InterPro"/>
</dbReference>
<protein>
    <submittedName>
        <fullName evidence="3">4'-phosphopantetheinyl transferase superfamily protein</fullName>
    </submittedName>
</protein>
<organism evidence="3 4">
    <name type="scientific">Massilia forsythiae</name>
    <dbReference type="NCBI Taxonomy" id="2728020"/>
    <lineage>
        <taxon>Bacteria</taxon>
        <taxon>Pseudomonadati</taxon>
        <taxon>Pseudomonadota</taxon>
        <taxon>Betaproteobacteria</taxon>
        <taxon>Burkholderiales</taxon>
        <taxon>Oxalobacteraceae</taxon>
        <taxon>Telluria group</taxon>
        <taxon>Massilia</taxon>
    </lineage>
</organism>
<keyword evidence="4" id="KW-1185">Reference proteome</keyword>
<dbReference type="Pfam" id="PF01648">
    <property type="entry name" value="ACPS"/>
    <property type="match status" value="1"/>
</dbReference>
<dbReference type="SUPFAM" id="SSF56214">
    <property type="entry name" value="4'-phosphopantetheinyl transferase"/>
    <property type="match status" value="1"/>
</dbReference>
<accession>A0A7Z2ZTT8</accession>